<sequence>MITQIILNNTASYKSIAQLNTDKKVNIIYGLNGSGKSTFSNYFYNPTNTDYQSCSHIGEYDSILVYNQKFIQDNFYDKDNLNGIFSLSKENKAAQQKVEEISLELNKIAKVREQHKFEIINQNRIINEAKERAQAKVWEIKTNYTGGDRVLEFCLRGRMGSKESLFNYLCTIPLLPTKPTNTIENIKTLANAIEGEAAIKHSLLRTINYLNLADEDVSSLSEIIVGSNDSPVSNLIVKLQNSDWVSEGLKYIDDSQCPFCQAQTITQELVSQINNYFDESYKKSLEEIKTILARYSSIVSNIPNFETYNQNPFASEFLIQLNEVYVQLHKKIEENFEIIKQKILNPSLQITLQNTNSLVDSFNSFINAINTTINEHNSRIDNAETEKAKLKSEFWSILRFEYDQTISNFNVVKNLAEKHISEISQADSAYEQIESDKDNERIAYQKSTVHIEDAIININQGLIDIGITDFYIKKHEEELYRIVRTGSDDKIFSSLSEGEKMIISFLYFRELLKGRSTSTEGQLKKIAIIDDPVSSLSHIFVYNIGRLLRNDFFNSPHIAQIFVLTHSLYFFYELTETNKDLRHERQNLFRLSKNSDGSSIKAMKYEEIQNDYQSYWSVINDDKQPPALIANCMRNIIEYFFNFVQKADLSNVIQKPELKNLRFQSFLRYINRESHSLGQNIFDFKEFNYADFKEGLRLIFAETGYSEHYKKMARIST</sequence>
<dbReference type="EMBL" id="JAOCDR010000011">
    <property type="protein sequence ID" value="MDH0655958.1"/>
    <property type="molecule type" value="Genomic_DNA"/>
</dbReference>
<evidence type="ECO:0000256" key="1">
    <source>
        <dbReference type="SAM" id="Coils"/>
    </source>
</evidence>
<feature type="domain" description="Protein CR006 P-loop" evidence="2">
    <location>
        <begin position="12"/>
        <end position="700"/>
    </location>
</feature>
<comment type="caution">
    <text evidence="3">The sequence shown here is derived from an EMBL/GenBank/DDBJ whole genome shotgun (WGS) entry which is preliminary data.</text>
</comment>
<accession>A0AA42IEF0</accession>
<dbReference type="InterPro" id="IPR027417">
    <property type="entry name" value="P-loop_NTPase"/>
</dbReference>
<dbReference type="Proteomes" id="UP001161099">
    <property type="component" value="Unassembled WGS sequence"/>
</dbReference>
<keyword evidence="1" id="KW-0175">Coiled coil</keyword>
<feature type="coiled-coil region" evidence="1">
    <location>
        <begin position="84"/>
        <end position="111"/>
    </location>
</feature>
<organism evidence="3 4">
    <name type="scientific">Acinetobacter johnsonii</name>
    <dbReference type="NCBI Taxonomy" id="40214"/>
    <lineage>
        <taxon>Bacteria</taxon>
        <taxon>Pseudomonadati</taxon>
        <taxon>Pseudomonadota</taxon>
        <taxon>Gammaproteobacteria</taxon>
        <taxon>Moraxellales</taxon>
        <taxon>Moraxellaceae</taxon>
        <taxon>Acinetobacter</taxon>
    </lineage>
</organism>
<dbReference type="AlphaFoldDB" id="A0AA42IEF0"/>
<dbReference type="InterPro" id="IPR026866">
    <property type="entry name" value="CR006_AAA"/>
</dbReference>
<dbReference type="RefSeq" id="WP_279698282.1">
    <property type="nucleotide sequence ID" value="NZ_JAOCDR010000011.1"/>
</dbReference>
<feature type="coiled-coil region" evidence="1">
    <location>
        <begin position="366"/>
        <end position="393"/>
    </location>
</feature>
<proteinExistence type="predicted"/>
<dbReference type="Pfam" id="PF13166">
    <property type="entry name" value="AAA_13"/>
    <property type="match status" value="1"/>
</dbReference>
<dbReference type="SUPFAM" id="SSF52540">
    <property type="entry name" value="P-loop containing nucleoside triphosphate hydrolases"/>
    <property type="match status" value="1"/>
</dbReference>
<gene>
    <name evidence="3" type="ORF">N5D11_07480</name>
</gene>
<evidence type="ECO:0000313" key="3">
    <source>
        <dbReference type="EMBL" id="MDH0655958.1"/>
    </source>
</evidence>
<reference evidence="3" key="1">
    <citation type="submission" date="2022-09" db="EMBL/GenBank/DDBJ databases">
        <title>Intensive care unit water sources are persistently colonized with multi-drug resistant bacteria and are the site of extensive horizontal gene transfer of antibiotic resistance genes.</title>
        <authorList>
            <person name="Diorio-Toth L."/>
        </authorList>
    </citation>
    <scope>NUCLEOTIDE SEQUENCE</scope>
    <source>
        <strain evidence="3">GD03851</strain>
    </source>
</reference>
<protein>
    <submittedName>
        <fullName evidence="3">AAA family ATPase</fullName>
    </submittedName>
</protein>
<dbReference type="Gene3D" id="3.40.50.300">
    <property type="entry name" value="P-loop containing nucleotide triphosphate hydrolases"/>
    <property type="match status" value="2"/>
</dbReference>
<name>A0AA42IEF0_ACIJO</name>
<evidence type="ECO:0000259" key="2">
    <source>
        <dbReference type="Pfam" id="PF13166"/>
    </source>
</evidence>
<evidence type="ECO:0000313" key="4">
    <source>
        <dbReference type="Proteomes" id="UP001161099"/>
    </source>
</evidence>